<dbReference type="InterPro" id="IPR000209">
    <property type="entry name" value="Peptidase_S8/S53_dom"/>
</dbReference>
<dbReference type="InterPro" id="IPR036852">
    <property type="entry name" value="Peptidase_S8/S53_dom_sf"/>
</dbReference>
<evidence type="ECO:0000256" key="5">
    <source>
        <dbReference type="PROSITE-ProRule" id="PRU01240"/>
    </source>
</evidence>
<dbReference type="AlphaFoldDB" id="A0A2M8QG70"/>
<accession>A0A2M8QG70</accession>
<organism evidence="8 9">
    <name type="scientific">Candidatus Thermofonsia Clade 3 bacterium</name>
    <dbReference type="NCBI Taxonomy" id="2364212"/>
    <lineage>
        <taxon>Bacteria</taxon>
        <taxon>Bacillati</taxon>
        <taxon>Chloroflexota</taxon>
        <taxon>Candidatus Thermofontia</taxon>
        <taxon>Candidatus Thermofonsia Clade 3</taxon>
    </lineage>
</organism>
<dbReference type="PRINTS" id="PR00723">
    <property type="entry name" value="SUBTILISIN"/>
</dbReference>
<dbReference type="InterPro" id="IPR023827">
    <property type="entry name" value="Peptidase_S8_Asp-AS"/>
</dbReference>
<feature type="active site" description="Charge relay system" evidence="5">
    <location>
        <position position="284"/>
    </location>
</feature>
<dbReference type="SUPFAM" id="SSF52743">
    <property type="entry name" value="Subtilisin-like"/>
    <property type="match status" value="1"/>
</dbReference>
<gene>
    <name evidence="8" type="ORF">CUN48_01590</name>
</gene>
<dbReference type="GO" id="GO:0006508">
    <property type="term" value="P:proteolysis"/>
    <property type="evidence" value="ECO:0007669"/>
    <property type="project" value="UniProtKB-KW"/>
</dbReference>
<dbReference type="PANTHER" id="PTHR43806:SF11">
    <property type="entry name" value="CEREVISIN-RELATED"/>
    <property type="match status" value="1"/>
</dbReference>
<reference evidence="8 9" key="1">
    <citation type="submission" date="2017-11" db="EMBL/GenBank/DDBJ databases">
        <title>Evolution of Phototrophy in the Chloroflexi Phylum Driven by Horizontal Gene Transfer.</title>
        <authorList>
            <person name="Ward L.M."/>
            <person name="Hemp J."/>
            <person name="Shih P.M."/>
            <person name="Mcglynn S.E."/>
            <person name="Fischer W."/>
        </authorList>
    </citation>
    <scope>NUCLEOTIDE SEQUENCE [LARGE SCALE GENOMIC DNA]</scope>
    <source>
        <strain evidence="8">JP3_7</strain>
    </source>
</reference>
<keyword evidence="3 5" id="KW-0378">Hydrolase</keyword>
<dbReference type="GO" id="GO:0004252">
    <property type="term" value="F:serine-type endopeptidase activity"/>
    <property type="evidence" value="ECO:0007669"/>
    <property type="project" value="UniProtKB-UniRule"/>
</dbReference>
<comment type="caution">
    <text evidence="8">The sequence shown here is derived from an EMBL/GenBank/DDBJ whole genome shotgun (WGS) entry which is preliminary data.</text>
</comment>
<dbReference type="InterPro" id="IPR015500">
    <property type="entry name" value="Peptidase_S8_subtilisin-rel"/>
</dbReference>
<keyword evidence="4 5" id="KW-0720">Serine protease</keyword>
<evidence type="ECO:0000256" key="6">
    <source>
        <dbReference type="RuleBase" id="RU003355"/>
    </source>
</evidence>
<evidence type="ECO:0000256" key="4">
    <source>
        <dbReference type="ARBA" id="ARBA00022825"/>
    </source>
</evidence>
<evidence type="ECO:0000259" key="7">
    <source>
        <dbReference type="Pfam" id="PF00082"/>
    </source>
</evidence>
<evidence type="ECO:0000256" key="3">
    <source>
        <dbReference type="ARBA" id="ARBA00022801"/>
    </source>
</evidence>
<dbReference type="InterPro" id="IPR023828">
    <property type="entry name" value="Peptidase_S8_Ser-AS"/>
</dbReference>
<evidence type="ECO:0000256" key="2">
    <source>
        <dbReference type="ARBA" id="ARBA00022670"/>
    </source>
</evidence>
<dbReference type="PROSITE" id="PS00137">
    <property type="entry name" value="SUBTILASE_HIS"/>
    <property type="match status" value="1"/>
</dbReference>
<dbReference type="PROSITE" id="PS00136">
    <property type="entry name" value="SUBTILASE_ASP"/>
    <property type="match status" value="1"/>
</dbReference>
<dbReference type="InterPro" id="IPR022398">
    <property type="entry name" value="Peptidase_S8_His-AS"/>
</dbReference>
<dbReference type="Gene3D" id="3.40.50.200">
    <property type="entry name" value="Peptidase S8/S53 domain"/>
    <property type="match status" value="1"/>
</dbReference>
<keyword evidence="2 5" id="KW-0645">Protease</keyword>
<name>A0A2M8QG70_9CHLR</name>
<feature type="active site" description="Charge relay system" evidence="5">
    <location>
        <position position="527"/>
    </location>
</feature>
<dbReference type="PROSITE" id="PS51892">
    <property type="entry name" value="SUBTILASE"/>
    <property type="match status" value="1"/>
</dbReference>
<dbReference type="Proteomes" id="UP000230790">
    <property type="component" value="Unassembled WGS sequence"/>
</dbReference>
<proteinExistence type="inferred from homology"/>
<evidence type="ECO:0000313" key="8">
    <source>
        <dbReference type="EMBL" id="PJF48768.1"/>
    </source>
</evidence>
<sequence>MLGGDAMCQHTVAVPMRVHEAGRDGATAQVGHFGVGVLSAHRRNCADAGDAVALDEHSMIGFRRLTRRGDQPGAKQQLTCRKVILSHGPDFRRAGFNLRIGYRLQWQATPHMPAPETPPQRRGRFAALLGLLAAAALILSGLSSSTAQGDAKDHSALLRAQAVQRGRLRVIATLNVNYRPERQLAGAEATAAQRAAIRAATARVLSRLAGGNYTVNATFEAYPFLGVTVDPVALETLLSSPDVLAVAESTLKRPTDALSNQVISANAAHNLGYTGSGYVVAVLDTGVQTSHPFLAGKTVAEACFSRTDILWGSTTLCPNGQSTGISGTPGQTGPGAGTNCSGVPGCDHGTHVAGIAVGKDYSGGPGYNGVAPDAGLIAIQVFSKFTTATACGGAAPCLGAFDEDILAALQYVQTTLAPSHTIAAVNMSLGDSSYNATPCDSSPYFTAVANLRTINIATVIAAGNNGYSNGLSRPACVSNSISVGATTNSDTIPNFSNRASYMSLFAPGVFIQSASPVNSYVTKSGTSMAAPHVAGAWAAMRQRYPTEDVGQILTRLQTTGKPIPFGPNTQSRIQLDAAMTFVTRFMPIVAKE</sequence>
<feature type="active site" description="Charge relay system" evidence="5">
    <location>
        <position position="348"/>
    </location>
</feature>
<dbReference type="EMBL" id="PGTN01000006">
    <property type="protein sequence ID" value="PJF48768.1"/>
    <property type="molecule type" value="Genomic_DNA"/>
</dbReference>
<dbReference type="InterPro" id="IPR050131">
    <property type="entry name" value="Peptidase_S8_subtilisin-like"/>
</dbReference>
<evidence type="ECO:0000256" key="1">
    <source>
        <dbReference type="ARBA" id="ARBA00011073"/>
    </source>
</evidence>
<feature type="domain" description="Peptidase S8/S53" evidence="7">
    <location>
        <begin position="275"/>
        <end position="557"/>
    </location>
</feature>
<evidence type="ECO:0000313" key="9">
    <source>
        <dbReference type="Proteomes" id="UP000230790"/>
    </source>
</evidence>
<comment type="similarity">
    <text evidence="1 5 6">Belongs to the peptidase S8 family.</text>
</comment>
<dbReference type="Pfam" id="PF00082">
    <property type="entry name" value="Peptidase_S8"/>
    <property type="match status" value="1"/>
</dbReference>
<dbReference type="PANTHER" id="PTHR43806">
    <property type="entry name" value="PEPTIDASE S8"/>
    <property type="match status" value="1"/>
</dbReference>
<protein>
    <submittedName>
        <fullName evidence="8">Peptidase S8 and S53 subtilisin kexin sedolisin</fullName>
    </submittedName>
</protein>
<dbReference type="PROSITE" id="PS00138">
    <property type="entry name" value="SUBTILASE_SER"/>
    <property type="match status" value="1"/>
</dbReference>